<sequence length="92" mass="10357">MEVVLLLPALLLREVDECEKCLVPVIAVNEKPNIDINSQRVYGTVPSEQNAGVVQEVVHDENVSFDRDGDTMRVCYMCCCGRQKQIFFAIPN</sequence>
<name>A0AAD4SDR5_9MAGN</name>
<accession>A0AAD4SDR5</accession>
<dbReference type="EMBL" id="JAJJMB010011474">
    <property type="protein sequence ID" value="KAI3902037.1"/>
    <property type="molecule type" value="Genomic_DNA"/>
</dbReference>
<keyword evidence="1" id="KW-0732">Signal</keyword>
<gene>
    <name evidence="2" type="ORF">MKW98_013711</name>
</gene>
<comment type="caution">
    <text evidence="2">The sequence shown here is derived from an EMBL/GenBank/DDBJ whole genome shotgun (WGS) entry which is preliminary data.</text>
</comment>
<proteinExistence type="predicted"/>
<dbReference type="Proteomes" id="UP001202328">
    <property type="component" value="Unassembled WGS sequence"/>
</dbReference>
<feature type="chain" id="PRO_5042278467" evidence="1">
    <location>
        <begin position="18"/>
        <end position="92"/>
    </location>
</feature>
<evidence type="ECO:0000313" key="2">
    <source>
        <dbReference type="EMBL" id="KAI3902037.1"/>
    </source>
</evidence>
<evidence type="ECO:0000313" key="3">
    <source>
        <dbReference type="Proteomes" id="UP001202328"/>
    </source>
</evidence>
<protein>
    <submittedName>
        <fullName evidence="2">Uncharacterized protein</fullName>
    </submittedName>
</protein>
<keyword evidence="3" id="KW-1185">Reference proteome</keyword>
<organism evidence="2 3">
    <name type="scientific">Papaver atlanticum</name>
    <dbReference type="NCBI Taxonomy" id="357466"/>
    <lineage>
        <taxon>Eukaryota</taxon>
        <taxon>Viridiplantae</taxon>
        <taxon>Streptophyta</taxon>
        <taxon>Embryophyta</taxon>
        <taxon>Tracheophyta</taxon>
        <taxon>Spermatophyta</taxon>
        <taxon>Magnoliopsida</taxon>
        <taxon>Ranunculales</taxon>
        <taxon>Papaveraceae</taxon>
        <taxon>Papaveroideae</taxon>
        <taxon>Papaver</taxon>
    </lineage>
</organism>
<evidence type="ECO:0000256" key="1">
    <source>
        <dbReference type="SAM" id="SignalP"/>
    </source>
</evidence>
<dbReference type="AlphaFoldDB" id="A0AAD4SDR5"/>
<feature type="signal peptide" evidence="1">
    <location>
        <begin position="1"/>
        <end position="17"/>
    </location>
</feature>
<reference evidence="2" key="1">
    <citation type="submission" date="2022-04" db="EMBL/GenBank/DDBJ databases">
        <title>A functionally conserved STORR gene fusion in Papaver species that diverged 16.8 million years ago.</title>
        <authorList>
            <person name="Catania T."/>
        </authorList>
    </citation>
    <scope>NUCLEOTIDE SEQUENCE</scope>
    <source>
        <strain evidence="2">S-188037</strain>
    </source>
</reference>